<evidence type="ECO:0000256" key="1">
    <source>
        <dbReference type="SAM" id="MobiDB-lite"/>
    </source>
</evidence>
<accession>A0A9P6UCK7</accession>
<feature type="non-terminal residue" evidence="2">
    <location>
        <position position="56"/>
    </location>
</feature>
<evidence type="ECO:0000313" key="2">
    <source>
        <dbReference type="EMBL" id="KAG0272481.1"/>
    </source>
</evidence>
<feature type="compositionally biased region" description="Basic and acidic residues" evidence="1">
    <location>
        <begin position="15"/>
        <end position="30"/>
    </location>
</feature>
<feature type="compositionally biased region" description="Basic and acidic residues" evidence="1">
    <location>
        <begin position="41"/>
        <end position="56"/>
    </location>
</feature>
<dbReference type="Proteomes" id="UP000823405">
    <property type="component" value="Unassembled WGS sequence"/>
</dbReference>
<evidence type="ECO:0000313" key="3">
    <source>
        <dbReference type="Proteomes" id="UP000823405"/>
    </source>
</evidence>
<proteinExistence type="predicted"/>
<dbReference type="AlphaFoldDB" id="A0A9P6UCK7"/>
<gene>
    <name evidence="2" type="ORF">BGZ97_010969</name>
</gene>
<protein>
    <submittedName>
        <fullName evidence="2">Uncharacterized protein</fullName>
    </submittedName>
</protein>
<feature type="non-terminal residue" evidence="2">
    <location>
        <position position="1"/>
    </location>
</feature>
<sequence length="56" mass="6628">SSIALRHVPTMQALDRFRDRQDRQLVESRAPKRQQLTLPESQDRTKALPPPEYKDR</sequence>
<organism evidence="2 3">
    <name type="scientific">Linnemannia gamsii</name>
    <dbReference type="NCBI Taxonomy" id="64522"/>
    <lineage>
        <taxon>Eukaryota</taxon>
        <taxon>Fungi</taxon>
        <taxon>Fungi incertae sedis</taxon>
        <taxon>Mucoromycota</taxon>
        <taxon>Mortierellomycotina</taxon>
        <taxon>Mortierellomycetes</taxon>
        <taxon>Mortierellales</taxon>
        <taxon>Mortierellaceae</taxon>
        <taxon>Linnemannia</taxon>
    </lineage>
</organism>
<dbReference type="EMBL" id="JAAAIN010005936">
    <property type="protein sequence ID" value="KAG0272481.1"/>
    <property type="molecule type" value="Genomic_DNA"/>
</dbReference>
<name>A0A9P6UCK7_9FUNG</name>
<reference evidence="2" key="1">
    <citation type="journal article" date="2020" name="Fungal Divers.">
        <title>Resolving the Mortierellaceae phylogeny through synthesis of multi-gene phylogenetics and phylogenomics.</title>
        <authorList>
            <person name="Vandepol N."/>
            <person name="Liber J."/>
            <person name="Desiro A."/>
            <person name="Na H."/>
            <person name="Kennedy M."/>
            <person name="Barry K."/>
            <person name="Grigoriev I.V."/>
            <person name="Miller A.N."/>
            <person name="O'Donnell K."/>
            <person name="Stajich J.E."/>
            <person name="Bonito G."/>
        </authorList>
    </citation>
    <scope>NUCLEOTIDE SEQUENCE</scope>
    <source>
        <strain evidence="2">NVP60</strain>
    </source>
</reference>
<keyword evidence="3" id="KW-1185">Reference proteome</keyword>
<feature type="region of interest" description="Disordered" evidence="1">
    <location>
        <begin position="1"/>
        <end position="56"/>
    </location>
</feature>
<comment type="caution">
    <text evidence="2">The sequence shown here is derived from an EMBL/GenBank/DDBJ whole genome shotgun (WGS) entry which is preliminary data.</text>
</comment>